<evidence type="ECO:0000256" key="1">
    <source>
        <dbReference type="ARBA" id="ARBA00004651"/>
    </source>
</evidence>
<feature type="transmembrane region" description="Helical" evidence="7">
    <location>
        <begin position="185"/>
        <end position="203"/>
    </location>
</feature>
<feature type="transmembrane region" description="Helical" evidence="7">
    <location>
        <begin position="358"/>
        <end position="381"/>
    </location>
</feature>
<feature type="transmembrane region" description="Helical" evidence="7">
    <location>
        <begin position="60"/>
        <end position="81"/>
    </location>
</feature>
<evidence type="ECO:0000256" key="5">
    <source>
        <dbReference type="ARBA" id="ARBA00022989"/>
    </source>
</evidence>
<feature type="transmembrane region" description="Helical" evidence="7">
    <location>
        <begin position="21"/>
        <end position="40"/>
    </location>
</feature>
<dbReference type="AlphaFoldDB" id="A0A848KXG0"/>
<feature type="transmembrane region" description="Helical" evidence="7">
    <location>
        <begin position="266"/>
        <end position="284"/>
    </location>
</feature>
<reference evidence="9 10" key="1">
    <citation type="submission" date="2020-04" db="EMBL/GenBank/DDBJ databases">
        <title>Gordonia sp. nov. TBRC 11910.</title>
        <authorList>
            <person name="Suriyachadkun C."/>
        </authorList>
    </citation>
    <scope>NUCLEOTIDE SEQUENCE [LARGE SCALE GENOMIC DNA]</scope>
    <source>
        <strain evidence="9 10">TBRC 11910</strain>
    </source>
</reference>
<dbReference type="PROSITE" id="PS50850">
    <property type="entry name" value="MFS"/>
    <property type="match status" value="1"/>
</dbReference>
<dbReference type="Pfam" id="PF07690">
    <property type="entry name" value="MFS_1"/>
    <property type="match status" value="1"/>
</dbReference>
<keyword evidence="10" id="KW-1185">Reference proteome</keyword>
<keyword evidence="6 7" id="KW-0472">Membrane</keyword>
<name>A0A848KXG0_9ACTN</name>
<dbReference type="InterPro" id="IPR036259">
    <property type="entry name" value="MFS_trans_sf"/>
</dbReference>
<feature type="transmembrane region" description="Helical" evidence="7">
    <location>
        <begin position="119"/>
        <end position="140"/>
    </location>
</feature>
<evidence type="ECO:0000256" key="4">
    <source>
        <dbReference type="ARBA" id="ARBA00022692"/>
    </source>
</evidence>
<dbReference type="Proteomes" id="UP000550729">
    <property type="component" value="Unassembled WGS sequence"/>
</dbReference>
<evidence type="ECO:0000313" key="9">
    <source>
        <dbReference type="EMBL" id="NMO02787.1"/>
    </source>
</evidence>
<dbReference type="PROSITE" id="PS00216">
    <property type="entry name" value="SUGAR_TRANSPORT_1"/>
    <property type="match status" value="1"/>
</dbReference>
<feature type="transmembrane region" description="Helical" evidence="7">
    <location>
        <begin position="323"/>
        <end position="346"/>
    </location>
</feature>
<dbReference type="InterPro" id="IPR020846">
    <property type="entry name" value="MFS_dom"/>
</dbReference>
<dbReference type="PANTHER" id="PTHR23517">
    <property type="entry name" value="RESISTANCE PROTEIN MDTM, PUTATIVE-RELATED-RELATED"/>
    <property type="match status" value="1"/>
</dbReference>
<proteinExistence type="predicted"/>
<feature type="transmembrane region" description="Helical" evidence="7">
    <location>
        <begin position="387"/>
        <end position="409"/>
    </location>
</feature>
<organism evidence="9 10">
    <name type="scientific">Gordonia asplenii</name>
    <dbReference type="NCBI Taxonomy" id="2725283"/>
    <lineage>
        <taxon>Bacteria</taxon>
        <taxon>Bacillati</taxon>
        <taxon>Actinomycetota</taxon>
        <taxon>Actinomycetes</taxon>
        <taxon>Mycobacteriales</taxon>
        <taxon>Gordoniaceae</taxon>
        <taxon>Gordonia</taxon>
    </lineage>
</organism>
<feature type="transmembrane region" description="Helical" evidence="7">
    <location>
        <begin position="93"/>
        <end position="113"/>
    </location>
</feature>
<dbReference type="InterPro" id="IPR005829">
    <property type="entry name" value="Sugar_transporter_CS"/>
</dbReference>
<feature type="transmembrane region" description="Helical" evidence="7">
    <location>
        <begin position="232"/>
        <end position="254"/>
    </location>
</feature>
<keyword evidence="2" id="KW-0813">Transport</keyword>
<dbReference type="GO" id="GO:0005886">
    <property type="term" value="C:plasma membrane"/>
    <property type="evidence" value="ECO:0007669"/>
    <property type="project" value="UniProtKB-SubCell"/>
</dbReference>
<dbReference type="GO" id="GO:0022857">
    <property type="term" value="F:transmembrane transporter activity"/>
    <property type="evidence" value="ECO:0007669"/>
    <property type="project" value="InterPro"/>
</dbReference>
<comment type="subcellular location">
    <subcellularLocation>
        <location evidence="1">Cell membrane</location>
        <topology evidence="1">Multi-pass membrane protein</topology>
    </subcellularLocation>
</comment>
<dbReference type="InterPro" id="IPR050171">
    <property type="entry name" value="MFS_Transporters"/>
</dbReference>
<evidence type="ECO:0000313" key="10">
    <source>
        <dbReference type="Proteomes" id="UP000550729"/>
    </source>
</evidence>
<keyword evidence="3" id="KW-1003">Cell membrane</keyword>
<dbReference type="InterPro" id="IPR011701">
    <property type="entry name" value="MFS"/>
</dbReference>
<comment type="caution">
    <text evidence="9">The sequence shown here is derived from an EMBL/GenBank/DDBJ whole genome shotgun (WGS) entry which is preliminary data.</text>
</comment>
<feature type="transmembrane region" description="Helical" evidence="7">
    <location>
        <begin position="161"/>
        <end position="179"/>
    </location>
</feature>
<dbReference type="Gene3D" id="1.20.1250.20">
    <property type="entry name" value="MFS general substrate transporter like domains"/>
    <property type="match status" value="1"/>
</dbReference>
<keyword evidence="5 7" id="KW-1133">Transmembrane helix</keyword>
<dbReference type="SUPFAM" id="SSF103473">
    <property type="entry name" value="MFS general substrate transporter"/>
    <property type="match status" value="1"/>
</dbReference>
<feature type="domain" description="Major facilitator superfamily (MFS) profile" evidence="8">
    <location>
        <begin position="27"/>
        <end position="414"/>
    </location>
</feature>
<accession>A0A848KXG0</accession>
<evidence type="ECO:0000259" key="8">
    <source>
        <dbReference type="PROSITE" id="PS50850"/>
    </source>
</evidence>
<evidence type="ECO:0000256" key="3">
    <source>
        <dbReference type="ARBA" id="ARBA00022475"/>
    </source>
</evidence>
<evidence type="ECO:0000256" key="6">
    <source>
        <dbReference type="ARBA" id="ARBA00023136"/>
    </source>
</evidence>
<sequence length="426" mass="43619">MTTANSDRRTSGRPDAGDLMSSRYTGYWAAVAAALFATAWGGNEFTPLLVMYRLTSNMPAVVVDALLFTYVVGIIPTLLIAGPLSDRVGRKKLMLFAPLAAAVGSLILALGAHSAGLLAVGRVFSGIALGLSMAVGGSWIKELSDLDGSSAGAGARRAAMSLTAGFGVGAGLAGVLAQWGPWPTVLPYAVNIGLSLLALVLLVRVPETRRAASGAGRLIDDLRIPSVTNRRFLVVVLLLAPWVFGACAVAYAVIPAVMTPHTSGAPIAFAALCCVVGLTAGFGIQSVGRRIDDPRGIRGVVVALVVLTIGMALAALAAHTLTLWLSVTAATVLGCGYGMAMISGLLEVQRIAGPDDLAGLTAVFYSGTYLGFAAPAIMAWVAQSWSVSYPAMLAFGALAALACLAISLLGHRRYPPAVASEVAGAQ</sequence>
<gene>
    <name evidence="9" type="ORF">HH308_16365</name>
</gene>
<evidence type="ECO:0000256" key="7">
    <source>
        <dbReference type="SAM" id="Phobius"/>
    </source>
</evidence>
<dbReference type="PANTHER" id="PTHR23517:SF13">
    <property type="entry name" value="MAJOR FACILITATOR SUPERFAMILY MFS_1"/>
    <property type="match status" value="1"/>
</dbReference>
<keyword evidence="4 7" id="KW-0812">Transmembrane</keyword>
<feature type="transmembrane region" description="Helical" evidence="7">
    <location>
        <begin position="296"/>
        <end position="317"/>
    </location>
</feature>
<evidence type="ECO:0000256" key="2">
    <source>
        <dbReference type="ARBA" id="ARBA00022448"/>
    </source>
</evidence>
<dbReference type="EMBL" id="JABBNB010000016">
    <property type="protein sequence ID" value="NMO02787.1"/>
    <property type="molecule type" value="Genomic_DNA"/>
</dbReference>
<protein>
    <submittedName>
        <fullName evidence="9">MFS transporter</fullName>
    </submittedName>
</protein>